<evidence type="ECO:0000313" key="2">
    <source>
        <dbReference type="EMBL" id="MFB2879717.1"/>
    </source>
</evidence>
<dbReference type="RefSeq" id="WP_413272752.1">
    <property type="nucleotide sequence ID" value="NZ_JBHFNQ010000178.1"/>
</dbReference>
<name>A0ABV4XBB9_9CYAN</name>
<dbReference type="EMBL" id="JBHFNQ010000178">
    <property type="protein sequence ID" value="MFB2879717.1"/>
    <property type="molecule type" value="Genomic_DNA"/>
</dbReference>
<dbReference type="Pfam" id="PF26343">
    <property type="entry name" value="VapC50_C"/>
    <property type="match status" value="1"/>
</dbReference>
<feature type="domain" description="VapC50 C-terminal" evidence="1">
    <location>
        <begin position="128"/>
        <end position="178"/>
    </location>
</feature>
<keyword evidence="3" id="KW-1185">Reference proteome</keyword>
<protein>
    <recommendedName>
        <fullName evidence="1">VapC50 C-terminal domain-containing protein</fullName>
    </recommendedName>
</protein>
<dbReference type="Proteomes" id="UP001576774">
    <property type="component" value="Unassembled WGS sequence"/>
</dbReference>
<dbReference type="InterPro" id="IPR029060">
    <property type="entry name" value="PIN-like_dom_sf"/>
</dbReference>
<evidence type="ECO:0000313" key="3">
    <source>
        <dbReference type="Proteomes" id="UP001576774"/>
    </source>
</evidence>
<comment type="caution">
    <text evidence="2">The sequence shown here is derived from an EMBL/GenBank/DDBJ whole genome shotgun (WGS) entry which is preliminary data.</text>
</comment>
<organism evidence="2 3">
    <name type="scientific">Floridaenema aerugineum BLCC-F46</name>
    <dbReference type="NCBI Taxonomy" id="3153654"/>
    <lineage>
        <taxon>Bacteria</taxon>
        <taxon>Bacillati</taxon>
        <taxon>Cyanobacteriota</taxon>
        <taxon>Cyanophyceae</taxon>
        <taxon>Oscillatoriophycideae</taxon>
        <taxon>Aerosakkonematales</taxon>
        <taxon>Aerosakkonemataceae</taxon>
        <taxon>Floridanema</taxon>
        <taxon>Floridanema aerugineum</taxon>
    </lineage>
</organism>
<sequence length="273" mass="30701">MAEFPVLLDSCVMFPMYLRDTLLRTAKAGLYLPFWSQEILNGAIRNLVSQGRMTLERASNLEGKIKEAFPEAMVEVPLGLAEVMSNHPGDRHVLAAAVIAKAEVIVTSNLKHFPAVALDPWNLKAQSPDDFLTDLFDEYPDEMVKVIQGQSQALNKPPLTVVELLDLLSKEVPNFASNILFYVYGDFVVQTAKKALSKIGMPAPEGGQFYEGERYRLWQKRKILTITAKDGRGDILRVQDKKIESNILCQDVKMFQTFAENLDQELAKTRNKP</sequence>
<dbReference type="InterPro" id="IPR058652">
    <property type="entry name" value="VapC50_C"/>
</dbReference>
<evidence type="ECO:0000259" key="1">
    <source>
        <dbReference type="Pfam" id="PF26343"/>
    </source>
</evidence>
<dbReference type="SUPFAM" id="SSF88723">
    <property type="entry name" value="PIN domain-like"/>
    <property type="match status" value="1"/>
</dbReference>
<proteinExistence type="predicted"/>
<gene>
    <name evidence="2" type="ORF">ACE1CC_22930</name>
</gene>
<reference evidence="2 3" key="1">
    <citation type="submission" date="2024-09" db="EMBL/GenBank/DDBJ databases">
        <title>Floridaenema gen nov. (Aerosakkonemataceae, Aerosakkonematales ord. nov., Cyanobacteria) from benthic tropical and subtropical fresh waters, with the description of four new species.</title>
        <authorList>
            <person name="Moretto J.A."/>
            <person name="Berthold D.E."/>
            <person name="Lefler F.W."/>
            <person name="Huang I.-S."/>
            <person name="Laughinghouse H. IV."/>
        </authorList>
    </citation>
    <scope>NUCLEOTIDE SEQUENCE [LARGE SCALE GENOMIC DNA]</scope>
    <source>
        <strain evidence="2 3">BLCC-F46</strain>
    </source>
</reference>
<accession>A0ABV4XBB9</accession>